<feature type="compositionally biased region" description="Basic and acidic residues" evidence="1">
    <location>
        <begin position="179"/>
        <end position="189"/>
    </location>
</feature>
<name>A0A8K0NRF2_9TREE</name>
<comment type="caution">
    <text evidence="2">The sequence shown here is derived from an EMBL/GenBank/DDBJ whole genome shotgun (WGS) entry which is preliminary data.</text>
</comment>
<gene>
    <name evidence="2" type="ORF">FFLO_02807</name>
</gene>
<protein>
    <submittedName>
        <fullName evidence="2">Uncharacterized protein</fullName>
    </submittedName>
</protein>
<feature type="region of interest" description="Disordered" evidence="1">
    <location>
        <begin position="1"/>
        <end position="21"/>
    </location>
</feature>
<feature type="region of interest" description="Disordered" evidence="1">
    <location>
        <begin position="48"/>
        <end position="119"/>
    </location>
</feature>
<feature type="compositionally biased region" description="Pro residues" evidence="1">
    <location>
        <begin position="56"/>
        <end position="65"/>
    </location>
</feature>
<feature type="region of interest" description="Disordered" evidence="1">
    <location>
        <begin position="454"/>
        <end position="631"/>
    </location>
</feature>
<dbReference type="EMBL" id="JABELV010000047">
    <property type="protein sequence ID" value="KAG7558244.1"/>
    <property type="molecule type" value="Genomic_DNA"/>
</dbReference>
<reference evidence="2" key="1">
    <citation type="submission" date="2020-04" db="EMBL/GenBank/DDBJ databases">
        <title>Analysis of mating type loci in Filobasidium floriforme.</title>
        <authorList>
            <person name="Nowrousian M."/>
        </authorList>
    </citation>
    <scope>NUCLEOTIDE SEQUENCE</scope>
    <source>
        <strain evidence="2">CBS 6242</strain>
    </source>
</reference>
<feature type="compositionally biased region" description="Basic and acidic residues" evidence="1">
    <location>
        <begin position="589"/>
        <end position="607"/>
    </location>
</feature>
<evidence type="ECO:0000313" key="3">
    <source>
        <dbReference type="Proteomes" id="UP000812966"/>
    </source>
</evidence>
<feature type="compositionally biased region" description="Low complexity" evidence="1">
    <location>
        <begin position="92"/>
        <end position="118"/>
    </location>
</feature>
<accession>A0A8K0NRF2</accession>
<sequence length="631" mass="68249">MGLSARRPQLPSLNLPSARSSERKDILIEQFDFDDERLEDTTEIVLDSHRAFRPDPSTPVTPLPGTPLVFDEAPSHRSGTPVTPGFANGPNPFSFSFSQRSPSSSSHTPSSSPLLQPSKGISSALAEGHLAKGVAMAENSPGIGLHPSGLGLIPSFGTLNGLSTLKKGRGSNPSGGTRQNDKDASHEEVPWNDRELETLESFLLNPLRPLSTTYPPGTLPPPAALDELTSQIIHFHRPTPTSLPIDDLHSVSPKQGGIASSRSAPSLKVDASASHFVGKGRHRRTHSSSGVVWKHSWPSTRQKLYEVARKEALGDSREDRFKGRLDIKKRALFTGSEMDPGPISPMPENMSDGLSFDFASQRDVPGTMIRSGIPGHIATSQTGCYDGQDFTTKTTSKWSADSNITTSSVGPTIRPISLLQRGKSFTAEDFDAAMTLDESVKEKSWTSLKHPSTDLVQLPQCPTSTVNTTPPPIFALPRGRVSGSSPLSSEGPKTPEAPPGITLTSPSPCGRHRNEQMRGMGSPIPGSDDRPGAFGGLLDFAASTAEKPDAPRRKNRPSPLMRSRSTWDESQTHSMVAQFIQGPPLFQTIEHDLDRSQPFRVSEHRTDTSSQGQTPFAKRQKVQETETNLEE</sequence>
<evidence type="ECO:0000256" key="1">
    <source>
        <dbReference type="SAM" id="MobiDB-lite"/>
    </source>
</evidence>
<evidence type="ECO:0000313" key="2">
    <source>
        <dbReference type="EMBL" id="KAG7558244.1"/>
    </source>
</evidence>
<dbReference type="Proteomes" id="UP000812966">
    <property type="component" value="Unassembled WGS sequence"/>
</dbReference>
<keyword evidence="3" id="KW-1185">Reference proteome</keyword>
<dbReference type="OrthoDB" id="2590504at2759"/>
<organism evidence="2 3">
    <name type="scientific">Filobasidium floriforme</name>
    <dbReference type="NCBI Taxonomy" id="5210"/>
    <lineage>
        <taxon>Eukaryota</taxon>
        <taxon>Fungi</taxon>
        <taxon>Dikarya</taxon>
        <taxon>Basidiomycota</taxon>
        <taxon>Agaricomycotina</taxon>
        <taxon>Tremellomycetes</taxon>
        <taxon>Filobasidiales</taxon>
        <taxon>Filobasidiaceae</taxon>
        <taxon>Filobasidium</taxon>
    </lineage>
</organism>
<dbReference type="AlphaFoldDB" id="A0A8K0NRF2"/>
<proteinExistence type="predicted"/>
<feature type="region of interest" description="Disordered" evidence="1">
    <location>
        <begin position="164"/>
        <end position="189"/>
    </location>
</feature>